<dbReference type="EMBL" id="CP002831">
    <property type="protein sequence ID" value="AFC24408.1"/>
    <property type="molecule type" value="Genomic_DNA"/>
</dbReference>
<dbReference type="AlphaFoldDB" id="H6LAC3"/>
<organism evidence="1 2">
    <name type="scientific">Saprospira grandis (strain Lewin)</name>
    <dbReference type="NCBI Taxonomy" id="984262"/>
    <lineage>
        <taxon>Bacteria</taxon>
        <taxon>Pseudomonadati</taxon>
        <taxon>Bacteroidota</taxon>
        <taxon>Saprospiria</taxon>
        <taxon>Saprospirales</taxon>
        <taxon>Saprospiraceae</taxon>
        <taxon>Saprospira</taxon>
    </lineage>
</organism>
<dbReference type="KEGG" id="sgn:SGRA_1673"/>
<sequence>MRLLAFHILKERPLELEREIAFWAFVKIYFHQGLFQ</sequence>
<reference evidence="1 2" key="1">
    <citation type="journal article" date="2012" name="Stand. Genomic Sci.">
        <title>Complete genome sequencing and analysis of Saprospira grandis str. Lewin, a predatory marine bacterium.</title>
        <authorList>
            <person name="Saw J.H."/>
            <person name="Yuryev A."/>
            <person name="Kanbe M."/>
            <person name="Hou S."/>
            <person name="Young A.G."/>
            <person name="Aizawa S."/>
            <person name="Alam M."/>
        </authorList>
    </citation>
    <scope>NUCLEOTIDE SEQUENCE [LARGE SCALE GENOMIC DNA]</scope>
    <source>
        <strain evidence="1 2">Lewin</strain>
    </source>
</reference>
<evidence type="ECO:0000313" key="2">
    <source>
        <dbReference type="Proteomes" id="UP000007519"/>
    </source>
</evidence>
<name>H6LAC3_SAPGL</name>
<dbReference type="Proteomes" id="UP000007519">
    <property type="component" value="Chromosome"/>
</dbReference>
<gene>
    <name evidence="1" type="ordered locus">SGRA_1673</name>
</gene>
<dbReference type="HOGENOM" id="CLU_3358396_0_0_10"/>
<keyword evidence="2" id="KW-1185">Reference proteome</keyword>
<proteinExistence type="predicted"/>
<protein>
    <submittedName>
        <fullName evidence="1">Uncharacterized protein</fullName>
    </submittedName>
</protein>
<evidence type="ECO:0000313" key="1">
    <source>
        <dbReference type="EMBL" id="AFC24408.1"/>
    </source>
</evidence>
<accession>H6LAC3</accession>